<organism evidence="10 11">
    <name type="scientific">Caballeronia sordidicola</name>
    <name type="common">Burkholderia sordidicola</name>
    <dbReference type="NCBI Taxonomy" id="196367"/>
    <lineage>
        <taxon>Bacteria</taxon>
        <taxon>Pseudomonadati</taxon>
        <taxon>Pseudomonadota</taxon>
        <taxon>Betaproteobacteria</taxon>
        <taxon>Burkholderiales</taxon>
        <taxon>Burkholderiaceae</taxon>
        <taxon>Caballeronia</taxon>
    </lineage>
</organism>
<feature type="transmembrane region" description="Helical" evidence="8">
    <location>
        <begin position="108"/>
        <end position="126"/>
    </location>
</feature>
<evidence type="ECO:0000256" key="3">
    <source>
        <dbReference type="ARBA" id="ARBA00022448"/>
    </source>
</evidence>
<evidence type="ECO:0000256" key="6">
    <source>
        <dbReference type="ARBA" id="ARBA00022989"/>
    </source>
</evidence>
<feature type="transmembrane region" description="Helical" evidence="8">
    <location>
        <begin position="250"/>
        <end position="272"/>
    </location>
</feature>
<dbReference type="SUPFAM" id="SSF103473">
    <property type="entry name" value="MFS general substrate transporter"/>
    <property type="match status" value="1"/>
</dbReference>
<keyword evidence="7 8" id="KW-0472">Membrane</keyword>
<dbReference type="CDD" id="cd17320">
    <property type="entry name" value="MFS_MdfA_MDR_like"/>
    <property type="match status" value="1"/>
</dbReference>
<evidence type="ECO:0000256" key="8">
    <source>
        <dbReference type="RuleBase" id="RU365088"/>
    </source>
</evidence>
<dbReference type="Pfam" id="PF07690">
    <property type="entry name" value="MFS_1"/>
    <property type="match status" value="1"/>
</dbReference>
<feature type="transmembrane region" description="Helical" evidence="8">
    <location>
        <begin position="309"/>
        <end position="328"/>
    </location>
</feature>
<gene>
    <name evidence="10" type="ORF">BSU04_29560</name>
</gene>
<dbReference type="PROSITE" id="PS50850">
    <property type="entry name" value="MFS"/>
    <property type="match status" value="1"/>
</dbReference>
<comment type="subcellular location">
    <subcellularLocation>
        <location evidence="8">Cell inner membrane</location>
        <topology evidence="8">Multi-pass membrane protein</topology>
    </subcellularLocation>
    <subcellularLocation>
        <location evidence="1">Cell membrane</location>
        <topology evidence="1">Multi-pass membrane protein</topology>
    </subcellularLocation>
</comment>
<feature type="transmembrane region" description="Helical" evidence="8">
    <location>
        <begin position="45"/>
        <end position="67"/>
    </location>
</feature>
<dbReference type="GO" id="GO:0042910">
    <property type="term" value="F:xenobiotic transmembrane transporter activity"/>
    <property type="evidence" value="ECO:0007669"/>
    <property type="project" value="InterPro"/>
</dbReference>
<feature type="domain" description="Major facilitator superfamily (MFS) profile" evidence="9">
    <location>
        <begin position="11"/>
        <end position="399"/>
    </location>
</feature>
<keyword evidence="5 8" id="KW-0812">Transmembrane</keyword>
<reference evidence="11" key="1">
    <citation type="submission" date="2017-01" db="EMBL/GenBank/DDBJ databases">
        <title>Genome Analysis of Deinococcus marmoris KOPRI26562.</title>
        <authorList>
            <person name="Kim J.H."/>
            <person name="Oh H.-M."/>
        </authorList>
    </citation>
    <scope>NUCLEOTIDE SEQUENCE [LARGE SCALE GENOMIC DNA]</scope>
    <source>
        <strain evidence="11">PAMC 26633</strain>
    </source>
</reference>
<dbReference type="eggNOG" id="COG2814">
    <property type="taxonomic scope" value="Bacteria"/>
</dbReference>
<dbReference type="GO" id="GO:0005886">
    <property type="term" value="C:plasma membrane"/>
    <property type="evidence" value="ECO:0007669"/>
    <property type="project" value="UniProtKB-SubCell"/>
</dbReference>
<feature type="transmembrane region" description="Helical" evidence="8">
    <location>
        <begin position="79"/>
        <end position="102"/>
    </location>
</feature>
<dbReference type="InterPro" id="IPR036259">
    <property type="entry name" value="MFS_trans_sf"/>
</dbReference>
<dbReference type="PANTHER" id="PTHR23502:SF132">
    <property type="entry name" value="POLYAMINE TRANSPORTER 2-RELATED"/>
    <property type="match status" value="1"/>
</dbReference>
<evidence type="ECO:0000256" key="1">
    <source>
        <dbReference type="ARBA" id="ARBA00004651"/>
    </source>
</evidence>
<dbReference type="Proteomes" id="UP000214720">
    <property type="component" value="Unassembled WGS sequence"/>
</dbReference>
<dbReference type="EMBL" id="MTHB01000198">
    <property type="protein sequence ID" value="OXC74952.1"/>
    <property type="molecule type" value="Genomic_DNA"/>
</dbReference>
<comment type="caution">
    <text evidence="10">The sequence shown here is derived from an EMBL/GenBank/DDBJ whole genome shotgun (WGS) entry which is preliminary data.</text>
</comment>
<dbReference type="NCBIfam" id="TIGR00710">
    <property type="entry name" value="efflux_Bcr_CflA"/>
    <property type="match status" value="1"/>
</dbReference>
<proteinExistence type="inferred from homology"/>
<comment type="caution">
    <text evidence="8">Lacks conserved residue(s) required for the propagation of feature annotation.</text>
</comment>
<feature type="transmembrane region" description="Helical" evidence="8">
    <location>
        <begin position="138"/>
        <end position="162"/>
    </location>
</feature>
<keyword evidence="6 8" id="KW-1133">Transmembrane helix</keyword>
<evidence type="ECO:0000256" key="5">
    <source>
        <dbReference type="ARBA" id="ARBA00022692"/>
    </source>
</evidence>
<dbReference type="OrthoDB" id="9814303at2"/>
<feature type="transmembrane region" description="Helical" evidence="8">
    <location>
        <begin position="373"/>
        <end position="394"/>
    </location>
</feature>
<comment type="similarity">
    <text evidence="2 8">Belongs to the major facilitator superfamily. Bcr/CmlA family.</text>
</comment>
<sequence>MQRWRLAPQSVLFAVFLGALAALPPISIDMALPALGNIANTLHASASQAGLTLSLFMAGFAVGPIVYGPLSDARGRKPTLLLGLALFTVGGIVSALAPGIAVLLGARLVQGIGAGAGMTVALAIVRDLFEGNAMQHRLAAITVVANVAPIVAPSIGVGLLAAIEWRGIYGVMAVCGLLAALATWAGLTESAPQRSGSFAVSGLRDGYRHALTHRVVLGHILINGFGFGWMFAYVAGSPLVLLHVLHVRPIIYAAMFAMTGAGIVAGATLNGLIAARGFESRRILATAICTTLAATLGLIALSVLHQASLLTIMPLLVASTFCFGLAAPSAARGALDPIPALAGVAGGLLTSIQMLCGAASSSIVALLFPVLGIFSMSGVMAVCALLAGMVWIWLGQRGRIETPVAVADADSTSPV</sequence>
<feature type="transmembrane region" description="Helical" evidence="8">
    <location>
        <begin position="340"/>
        <end position="367"/>
    </location>
</feature>
<dbReference type="PANTHER" id="PTHR23502">
    <property type="entry name" value="MAJOR FACILITATOR SUPERFAMILY"/>
    <property type="match status" value="1"/>
</dbReference>
<dbReference type="InterPro" id="IPR020846">
    <property type="entry name" value="MFS_dom"/>
</dbReference>
<evidence type="ECO:0000313" key="10">
    <source>
        <dbReference type="EMBL" id="OXC74952.1"/>
    </source>
</evidence>
<dbReference type="InterPro" id="IPR011701">
    <property type="entry name" value="MFS"/>
</dbReference>
<dbReference type="RefSeq" id="WP_089163639.1">
    <property type="nucleotide sequence ID" value="NZ_MTHB01000198.1"/>
</dbReference>
<evidence type="ECO:0000256" key="2">
    <source>
        <dbReference type="ARBA" id="ARBA00006236"/>
    </source>
</evidence>
<name>A0A226WUV4_CABSO</name>
<feature type="transmembrane region" description="Helical" evidence="8">
    <location>
        <begin position="220"/>
        <end position="244"/>
    </location>
</feature>
<keyword evidence="8" id="KW-0997">Cell inner membrane</keyword>
<keyword evidence="4" id="KW-1003">Cell membrane</keyword>
<evidence type="ECO:0000256" key="7">
    <source>
        <dbReference type="ARBA" id="ARBA00023136"/>
    </source>
</evidence>
<evidence type="ECO:0000313" key="11">
    <source>
        <dbReference type="Proteomes" id="UP000214720"/>
    </source>
</evidence>
<evidence type="ECO:0000259" key="9">
    <source>
        <dbReference type="PROSITE" id="PS50850"/>
    </source>
</evidence>
<dbReference type="GO" id="GO:1990961">
    <property type="term" value="P:xenobiotic detoxification by transmembrane export across the plasma membrane"/>
    <property type="evidence" value="ECO:0007669"/>
    <property type="project" value="InterPro"/>
</dbReference>
<feature type="transmembrane region" description="Helical" evidence="8">
    <location>
        <begin position="284"/>
        <end position="303"/>
    </location>
</feature>
<protein>
    <recommendedName>
        <fullName evidence="8">Bcr/CflA family efflux transporter</fullName>
    </recommendedName>
</protein>
<feature type="transmembrane region" description="Helical" evidence="8">
    <location>
        <begin position="168"/>
        <end position="187"/>
    </location>
</feature>
<dbReference type="AlphaFoldDB" id="A0A226WUV4"/>
<accession>A0A226WUV4</accession>
<keyword evidence="3 8" id="KW-0813">Transport</keyword>
<dbReference type="Gene3D" id="1.20.1720.10">
    <property type="entry name" value="Multidrug resistance protein D"/>
    <property type="match status" value="1"/>
</dbReference>
<evidence type="ECO:0000256" key="4">
    <source>
        <dbReference type="ARBA" id="ARBA00022475"/>
    </source>
</evidence>
<dbReference type="InterPro" id="IPR004812">
    <property type="entry name" value="Efflux_drug-R_Bcr/CmlA"/>
</dbReference>